<dbReference type="PROSITE" id="PS51161">
    <property type="entry name" value="ATP_CONE"/>
    <property type="match status" value="1"/>
</dbReference>
<accession>A0A6I4KR76</accession>
<sequence>MSPLDLQFGPRMLYKRDGSEVPFDADKIQRAIAAAGQATGAFALDEARELTLAVLARLLDAKPLSVEQVQDKVELVLMEAGYYQTARAYIVYREQHGRLRRDRKTLVDVAASMNEYLSREDWRVQANANQGYSLGGLILNVAGKVTANYWLDEVYSSDIGWAHREADLHIHDLDMLAGYCAGWSLRTLLHEGLNGIPGRVEAGPPKHLSSALGQMVNFLGTLQNEWAGAQAFSSFDTYLAPYVRKDNLSYEQVRQSLQEFIYNLNVPSRWGTQTPFTNLTFDWVCPEDLREQVPVIGGQEMPFCYGELQAEMELINRAYIEVMMAGDAKGRVFTFPIPTYNITHDFPWDSDNATRLFDMTARYGLPYFQNFLNSDMQPNQVRSMCCRLQLDVRELLKRGNGLFGSAEQTGSLGVVTLNCARLGYLYRGDLEGLYLRLDQLLQLAYESLEVKRKVIQHHMDAGLYPYTKRYLGTLRNHFSTIGVNGLHEMLRNFTDDREGLHTEAGRALALRLLDHVRGRLVQFQEDSGHLYNLEATPAEGTTYRFAKEDQKRFPGILQAGSFEAPYYTNSSQLPVGFTDDPFEALELQDALQCKYTGGTVLHLYMAERISSAEACKKLVRTALSRFRLPYLTVTPTFSICPVHGYLAGEHEFCPKCDEALLSTSSCCGACGG</sequence>
<feature type="domain" description="ATP-cone" evidence="4">
    <location>
        <begin position="11"/>
        <end position="100"/>
    </location>
</feature>
<dbReference type="PANTHER" id="PTHR21075:SF0">
    <property type="entry name" value="ANAEROBIC RIBONUCLEOSIDE-TRIPHOSPHATE REDUCTASE"/>
    <property type="match status" value="1"/>
</dbReference>
<evidence type="ECO:0000259" key="4">
    <source>
        <dbReference type="PROSITE" id="PS51161"/>
    </source>
</evidence>
<dbReference type="CDD" id="cd01675">
    <property type="entry name" value="RNR_III"/>
    <property type="match status" value="1"/>
</dbReference>
<evidence type="ECO:0000256" key="2">
    <source>
        <dbReference type="ARBA" id="ARBA00022840"/>
    </source>
</evidence>
<keyword evidence="1 3" id="KW-0547">Nucleotide-binding</keyword>
<dbReference type="NCBIfam" id="NF006126">
    <property type="entry name" value="PRK08270.1"/>
    <property type="match status" value="1"/>
</dbReference>
<evidence type="ECO:0000256" key="3">
    <source>
        <dbReference type="PROSITE-ProRule" id="PRU00492"/>
    </source>
</evidence>
<dbReference type="PANTHER" id="PTHR21075">
    <property type="entry name" value="ANAEROBIC RIBONUCLEOSIDE-TRIPHOSPHATE REDUCTASE"/>
    <property type="match status" value="1"/>
</dbReference>
<dbReference type="InterPro" id="IPR012833">
    <property type="entry name" value="NrdD"/>
</dbReference>
<reference evidence="5 6" key="1">
    <citation type="submission" date="2019-11" db="EMBL/GenBank/DDBJ databases">
        <title>Pseudomonas flavidum sp. nov., isolated from Baiyang Lake.</title>
        <authorList>
            <person name="Zhao Y."/>
        </authorList>
    </citation>
    <scope>NUCLEOTIDE SEQUENCE [LARGE SCALE GENOMIC DNA]</scope>
    <source>
        <strain evidence="6">R-22-3 w-18</strain>
    </source>
</reference>
<dbReference type="GO" id="GO:0004748">
    <property type="term" value="F:ribonucleoside-diphosphate reductase activity, thioredoxin disulfide as acceptor"/>
    <property type="evidence" value="ECO:0007669"/>
    <property type="project" value="TreeGrafter"/>
</dbReference>
<organism evidence="5 6">
    <name type="scientific">Pseudomonas xionganensis</name>
    <dbReference type="NCBI Taxonomy" id="2654845"/>
    <lineage>
        <taxon>Bacteria</taxon>
        <taxon>Pseudomonadati</taxon>
        <taxon>Pseudomonadota</taxon>
        <taxon>Gammaproteobacteria</taxon>
        <taxon>Pseudomonadales</taxon>
        <taxon>Pseudomonadaceae</taxon>
        <taxon>Pseudomonas</taxon>
    </lineage>
</organism>
<dbReference type="SUPFAM" id="SSF51998">
    <property type="entry name" value="PFL-like glycyl radical enzymes"/>
    <property type="match status" value="1"/>
</dbReference>
<dbReference type="Proteomes" id="UP000429555">
    <property type="component" value="Unassembled WGS sequence"/>
</dbReference>
<dbReference type="EC" id="1.17.4.2" evidence="5"/>
<evidence type="ECO:0000256" key="1">
    <source>
        <dbReference type="ARBA" id="ARBA00022741"/>
    </source>
</evidence>
<dbReference type="NCBIfam" id="TIGR02487">
    <property type="entry name" value="NrdD"/>
    <property type="match status" value="1"/>
</dbReference>
<evidence type="ECO:0000313" key="6">
    <source>
        <dbReference type="Proteomes" id="UP000429555"/>
    </source>
</evidence>
<dbReference type="AlphaFoldDB" id="A0A6I4KR76"/>
<keyword evidence="2 3" id="KW-0067">ATP-binding</keyword>
<dbReference type="Pfam" id="PF03477">
    <property type="entry name" value="ATP-cone"/>
    <property type="match status" value="1"/>
</dbReference>
<name>A0A6I4KR76_9PSED</name>
<dbReference type="Pfam" id="PF13597">
    <property type="entry name" value="NRDD"/>
    <property type="match status" value="1"/>
</dbReference>
<comment type="caution">
    <text evidence="5">The sequence shown here is derived from an EMBL/GenBank/DDBJ whole genome shotgun (WGS) entry which is preliminary data.</text>
</comment>
<evidence type="ECO:0000313" key="5">
    <source>
        <dbReference type="EMBL" id="MVW75030.1"/>
    </source>
</evidence>
<keyword evidence="6" id="KW-1185">Reference proteome</keyword>
<keyword evidence="5" id="KW-0560">Oxidoreductase</keyword>
<dbReference type="GO" id="GO:0008998">
    <property type="term" value="F:ribonucleoside-triphosphate reductase (thioredoxin) activity"/>
    <property type="evidence" value="ECO:0007669"/>
    <property type="project" value="UniProtKB-EC"/>
</dbReference>
<dbReference type="EMBL" id="WKJZ01000001">
    <property type="protein sequence ID" value="MVW75030.1"/>
    <property type="molecule type" value="Genomic_DNA"/>
</dbReference>
<dbReference type="InterPro" id="IPR005144">
    <property type="entry name" value="ATP-cone_dom"/>
</dbReference>
<dbReference type="GO" id="GO:0009265">
    <property type="term" value="P:2'-deoxyribonucleotide biosynthetic process"/>
    <property type="evidence" value="ECO:0007669"/>
    <property type="project" value="TreeGrafter"/>
</dbReference>
<protein>
    <submittedName>
        <fullName evidence="5">Ribonucleoside triphosphate reductase</fullName>
        <ecNumber evidence="5">1.17.4.2</ecNumber>
    </submittedName>
</protein>
<proteinExistence type="predicted"/>
<dbReference type="GO" id="GO:0005524">
    <property type="term" value="F:ATP binding"/>
    <property type="evidence" value="ECO:0007669"/>
    <property type="project" value="UniProtKB-UniRule"/>
</dbReference>
<dbReference type="GO" id="GO:0006260">
    <property type="term" value="P:DNA replication"/>
    <property type="evidence" value="ECO:0007669"/>
    <property type="project" value="InterPro"/>
</dbReference>
<gene>
    <name evidence="5" type="ORF">GJV18_06840</name>
</gene>
<dbReference type="Gene3D" id="3.20.70.20">
    <property type="match status" value="1"/>
</dbReference>
<dbReference type="GO" id="GO:0031250">
    <property type="term" value="C:anaerobic ribonucleoside-triphosphate reductase complex"/>
    <property type="evidence" value="ECO:0007669"/>
    <property type="project" value="TreeGrafter"/>
</dbReference>